<reference evidence="1 2" key="1">
    <citation type="submission" date="2020-08" db="EMBL/GenBank/DDBJ databases">
        <title>Genome sequencing of Purple Non-Sulfur Bacteria from various extreme environments.</title>
        <authorList>
            <person name="Mayer M."/>
        </authorList>
    </citation>
    <scope>NUCLEOTIDE SEQUENCE [LARGE SCALE GENOMIC DNA]</scope>
    <source>
        <strain evidence="1 2">JA131</strain>
    </source>
</reference>
<accession>A0A7W6RD31</accession>
<gene>
    <name evidence="1" type="ORF">GGD89_001980</name>
</gene>
<dbReference type="Proteomes" id="UP000554286">
    <property type="component" value="Unassembled WGS sequence"/>
</dbReference>
<evidence type="ECO:0000313" key="2">
    <source>
        <dbReference type="Proteomes" id="UP000554286"/>
    </source>
</evidence>
<dbReference type="EMBL" id="JACIGK010000013">
    <property type="protein sequence ID" value="MBB4266349.1"/>
    <property type="molecule type" value="Genomic_DNA"/>
</dbReference>
<dbReference type="PROSITE" id="PS51257">
    <property type="entry name" value="PROKAR_LIPOPROTEIN"/>
    <property type="match status" value="1"/>
</dbReference>
<sequence length="84" mass="9159">MNVFKMPKGCELMFKKTIKFFAILSLVSGCASSITVKPVDTHAFTQKAVKNYEVGVVQEAYVGDAMIRVTKSHVYNNVAGGLSL</sequence>
<proteinExistence type="predicted"/>
<comment type="caution">
    <text evidence="1">The sequence shown here is derived from an EMBL/GenBank/DDBJ whole genome shotgun (WGS) entry which is preliminary data.</text>
</comment>
<name>A0A7W6RD31_9PROT</name>
<evidence type="ECO:0000313" key="1">
    <source>
        <dbReference type="EMBL" id="MBB4266349.1"/>
    </source>
</evidence>
<keyword evidence="2" id="KW-1185">Reference proteome</keyword>
<organism evidence="1 2">
    <name type="scientific">Roseospira visakhapatnamensis</name>
    <dbReference type="NCBI Taxonomy" id="390880"/>
    <lineage>
        <taxon>Bacteria</taxon>
        <taxon>Pseudomonadati</taxon>
        <taxon>Pseudomonadota</taxon>
        <taxon>Alphaproteobacteria</taxon>
        <taxon>Rhodospirillales</taxon>
        <taxon>Rhodospirillaceae</taxon>
        <taxon>Roseospira</taxon>
    </lineage>
</organism>
<dbReference type="AlphaFoldDB" id="A0A7W6RD31"/>
<dbReference type="RefSeq" id="WP_184044655.1">
    <property type="nucleotide sequence ID" value="NZ_JACIGK010000013.1"/>
</dbReference>
<protein>
    <submittedName>
        <fullName evidence="1">Uncharacterized protein</fullName>
    </submittedName>
</protein>